<proteinExistence type="predicted"/>
<comment type="caution">
    <text evidence="2">The sequence shown here is derived from an EMBL/GenBank/DDBJ whole genome shotgun (WGS) entry which is preliminary data.</text>
</comment>
<name>A0A150X4A0_9BACT</name>
<gene>
    <name evidence="2" type="ORF">AWW68_12725</name>
</gene>
<feature type="transmembrane region" description="Helical" evidence="1">
    <location>
        <begin position="52"/>
        <end position="74"/>
    </location>
</feature>
<feature type="transmembrane region" description="Helical" evidence="1">
    <location>
        <begin position="86"/>
        <end position="103"/>
    </location>
</feature>
<dbReference type="AlphaFoldDB" id="A0A150X4A0"/>
<dbReference type="OrthoDB" id="9790326at2"/>
<protein>
    <recommendedName>
        <fullName evidence="4">DUF983 domain-containing protein</fullName>
    </recommendedName>
</protein>
<evidence type="ECO:0000256" key="1">
    <source>
        <dbReference type="SAM" id="Phobius"/>
    </source>
</evidence>
<evidence type="ECO:0008006" key="4">
    <source>
        <dbReference type="Google" id="ProtNLM"/>
    </source>
</evidence>
<reference evidence="2 3" key="1">
    <citation type="submission" date="2016-01" db="EMBL/GenBank/DDBJ databases">
        <title>Genome sequencing of Roseivirga spongicola UST030701-084.</title>
        <authorList>
            <person name="Selvaratnam C."/>
            <person name="Thevarajoo S."/>
            <person name="Goh K.M."/>
            <person name="Ee R."/>
            <person name="Chan K.-G."/>
            <person name="Chong C.S."/>
        </authorList>
    </citation>
    <scope>NUCLEOTIDE SEQUENCE [LARGE SCALE GENOMIC DNA]</scope>
    <source>
        <strain evidence="2 3">UST030701-084</strain>
    </source>
</reference>
<keyword evidence="1" id="KW-0472">Membrane</keyword>
<keyword evidence="1" id="KW-0812">Transmembrane</keyword>
<evidence type="ECO:0000313" key="2">
    <source>
        <dbReference type="EMBL" id="KYG73548.1"/>
    </source>
</evidence>
<dbReference type="STRING" id="333140.AWW68_12725"/>
<dbReference type="EMBL" id="LRPC01000028">
    <property type="protein sequence ID" value="KYG73548.1"/>
    <property type="molecule type" value="Genomic_DNA"/>
</dbReference>
<keyword evidence="1" id="KW-1133">Transmembrane helix</keyword>
<keyword evidence="3" id="KW-1185">Reference proteome</keyword>
<dbReference type="Pfam" id="PF06170">
    <property type="entry name" value="DUF983"/>
    <property type="match status" value="1"/>
</dbReference>
<organism evidence="2 3">
    <name type="scientific">Roseivirga spongicola</name>
    <dbReference type="NCBI Taxonomy" id="333140"/>
    <lineage>
        <taxon>Bacteria</taxon>
        <taxon>Pseudomonadati</taxon>
        <taxon>Bacteroidota</taxon>
        <taxon>Cytophagia</taxon>
        <taxon>Cytophagales</taxon>
        <taxon>Roseivirgaceae</taxon>
        <taxon>Roseivirga</taxon>
    </lineage>
</organism>
<accession>A0A150X4A0</accession>
<sequence>MGRFNSMVKGKCPKCEEGKIFESNGNILKLQGPKMHENCPHCNFKFEREPGYFFGAMFVSYGITTAEAIATFVAIRVLGIEMSVDLMMAIITAVMLIFLFPNFKLSRILWLYLFTKKHRTTPVDAASSEAQA</sequence>
<dbReference type="RefSeq" id="WP_068221978.1">
    <property type="nucleotide sequence ID" value="NZ_CP139724.1"/>
</dbReference>
<evidence type="ECO:0000313" key="3">
    <source>
        <dbReference type="Proteomes" id="UP000075606"/>
    </source>
</evidence>
<dbReference type="Proteomes" id="UP000075606">
    <property type="component" value="Unassembled WGS sequence"/>
</dbReference>
<dbReference type="InterPro" id="IPR009325">
    <property type="entry name" value="DUF983"/>
</dbReference>